<keyword evidence="1" id="KW-0812">Transmembrane</keyword>
<dbReference type="RefSeq" id="WP_184750626.1">
    <property type="nucleotide sequence ID" value="NZ_BAAAJR010000007.1"/>
</dbReference>
<dbReference type="AlphaFoldDB" id="A0A7X0FPV0"/>
<comment type="caution">
    <text evidence="2">The sequence shown here is derived from an EMBL/GenBank/DDBJ whole genome shotgun (WGS) entry which is preliminary data.</text>
</comment>
<dbReference type="Pfam" id="PF03729">
    <property type="entry name" value="DUF308"/>
    <property type="match status" value="2"/>
</dbReference>
<feature type="transmembrane region" description="Helical" evidence="1">
    <location>
        <begin position="77"/>
        <end position="97"/>
    </location>
</feature>
<keyword evidence="1" id="KW-0472">Membrane</keyword>
<dbReference type="PANTHER" id="PTHR34853:SF1">
    <property type="entry name" value="LIPASE 5"/>
    <property type="match status" value="1"/>
</dbReference>
<evidence type="ECO:0000313" key="3">
    <source>
        <dbReference type="Proteomes" id="UP000537775"/>
    </source>
</evidence>
<protein>
    <submittedName>
        <fullName evidence="2">Uncharacterized membrane protein HdeD (DUF308 family)/acetyl esterase/lipase</fullName>
    </submittedName>
</protein>
<dbReference type="EMBL" id="JACHML010000001">
    <property type="protein sequence ID" value="MBB6391463.1"/>
    <property type="molecule type" value="Genomic_DNA"/>
</dbReference>
<dbReference type="GO" id="GO:0004806">
    <property type="term" value="F:triacylglycerol lipase activity"/>
    <property type="evidence" value="ECO:0007669"/>
    <property type="project" value="InterPro"/>
</dbReference>
<dbReference type="GO" id="GO:0016042">
    <property type="term" value="P:lipid catabolic process"/>
    <property type="evidence" value="ECO:0007669"/>
    <property type="project" value="InterPro"/>
</dbReference>
<feature type="transmembrane region" description="Helical" evidence="1">
    <location>
        <begin position="50"/>
        <end position="70"/>
    </location>
</feature>
<dbReference type="InterPro" id="IPR005152">
    <property type="entry name" value="Lipase_secreted"/>
</dbReference>
<dbReference type="PANTHER" id="PTHR34853">
    <property type="match status" value="1"/>
</dbReference>
<organism evidence="2 3">
    <name type="scientific">Microbacterium thalassium</name>
    <dbReference type="NCBI Taxonomy" id="362649"/>
    <lineage>
        <taxon>Bacteria</taxon>
        <taxon>Bacillati</taxon>
        <taxon>Actinomycetota</taxon>
        <taxon>Actinomycetes</taxon>
        <taxon>Micrococcales</taxon>
        <taxon>Microbacteriaceae</taxon>
        <taxon>Microbacterium</taxon>
    </lineage>
</organism>
<evidence type="ECO:0000313" key="2">
    <source>
        <dbReference type="EMBL" id="MBB6391463.1"/>
    </source>
</evidence>
<sequence length="636" mass="66379">MARPRPAAVRLRWSALPWFVRQAPPRVVLLVGLATVWVGLLLITRPLTSVFLLAVYVGLSAVVSGLFDFAVSHGGTWWGRVVGLVWIVVGLAIVIGVGRSLDLLPDIMAALLLLGGLTSFGDAVRGGRVTERVLAAAWGAAQVVFGILAFSWPDATVLVVAVIFGVRTTVFGITLTVRGGRAVFAGRRSAFAAEAAEEEAVSPGTAEAPPVPAGTPAAHLPQTRFTPADAGRILLAVVVVVAAGGAWWIGERLSEGSPVVDAFYDPPADLPAGHGVLLRDDEYVGRAPEGATVRRILYTTQDAHGEPAVASALVISPDEITWTPRPAVLWNHGTTGVARGCAPSLQDGSATKWAIPALDEALAAGWVVVAPDYSGQGAPGTFPYLIGLGEARSALDAVVAADQVVGVWLRDEVAIWGHSQGGHAALWASQIAADYTPQLDVVGTAALAPAVDPYQLASELATPDAPATLSILTAWVVVSYADTYADVDLRGYVRPGARAIVLEMSQRCPSEPGALVSLAAAVGVSEDTSLYVGDLTFGALGRRLEENAATGPWSQPLFVAWGTDDEVIPRDLQEAFVADACTAGTPVHWIVERGSDHRGVMVPGSRVPPALMRWTADRFAGVPASIAGCSFFASSP</sequence>
<reference evidence="2 3" key="1">
    <citation type="submission" date="2020-08" db="EMBL/GenBank/DDBJ databases">
        <title>Sequencing the genomes of 1000 actinobacteria strains.</title>
        <authorList>
            <person name="Klenk H.-P."/>
        </authorList>
    </citation>
    <scope>NUCLEOTIDE SEQUENCE [LARGE SCALE GENOMIC DNA]</scope>
    <source>
        <strain evidence="2 3">DSM 12511</strain>
    </source>
</reference>
<keyword evidence="3" id="KW-1185">Reference proteome</keyword>
<dbReference type="InterPro" id="IPR029058">
    <property type="entry name" value="AB_hydrolase_fold"/>
</dbReference>
<keyword evidence="1" id="KW-1133">Transmembrane helix</keyword>
<feature type="transmembrane region" description="Helical" evidence="1">
    <location>
        <begin position="103"/>
        <end position="121"/>
    </location>
</feature>
<accession>A0A7X0FPV0</accession>
<feature type="transmembrane region" description="Helical" evidence="1">
    <location>
        <begin position="233"/>
        <end position="250"/>
    </location>
</feature>
<dbReference type="Gene3D" id="1.10.260.130">
    <property type="match status" value="1"/>
</dbReference>
<gene>
    <name evidence="2" type="ORF">HD594_001776</name>
</gene>
<feature type="transmembrane region" description="Helical" evidence="1">
    <location>
        <begin position="27"/>
        <end position="44"/>
    </location>
</feature>
<dbReference type="Pfam" id="PF03583">
    <property type="entry name" value="LIP"/>
    <property type="match status" value="1"/>
</dbReference>
<dbReference type="Gene3D" id="3.40.50.1820">
    <property type="entry name" value="alpha/beta hydrolase"/>
    <property type="match status" value="1"/>
</dbReference>
<feature type="transmembrane region" description="Helical" evidence="1">
    <location>
        <begin position="158"/>
        <end position="177"/>
    </location>
</feature>
<dbReference type="SUPFAM" id="SSF53474">
    <property type="entry name" value="alpha/beta-Hydrolases"/>
    <property type="match status" value="1"/>
</dbReference>
<dbReference type="Proteomes" id="UP000537775">
    <property type="component" value="Unassembled WGS sequence"/>
</dbReference>
<evidence type="ECO:0000256" key="1">
    <source>
        <dbReference type="SAM" id="Phobius"/>
    </source>
</evidence>
<feature type="transmembrane region" description="Helical" evidence="1">
    <location>
        <begin position="133"/>
        <end position="152"/>
    </location>
</feature>
<dbReference type="InterPro" id="IPR005325">
    <property type="entry name" value="DUF308_memb"/>
</dbReference>
<proteinExistence type="predicted"/>
<name>A0A7X0FPV0_9MICO</name>